<protein>
    <submittedName>
        <fullName evidence="2">Uncharacterized protein</fullName>
    </submittedName>
</protein>
<evidence type="ECO:0000256" key="1">
    <source>
        <dbReference type="SAM" id="Phobius"/>
    </source>
</evidence>
<evidence type="ECO:0000313" key="2">
    <source>
        <dbReference type="EMBL" id="SET98496.1"/>
    </source>
</evidence>
<keyword evidence="3" id="KW-1185">Reference proteome</keyword>
<accession>A0A1I0IN81</accession>
<name>A0A1I0IN81_9BACT</name>
<proteinExistence type="predicted"/>
<reference evidence="3" key="1">
    <citation type="submission" date="2016-10" db="EMBL/GenBank/DDBJ databases">
        <authorList>
            <person name="Varghese N."/>
            <person name="Submissions S."/>
        </authorList>
    </citation>
    <scope>NUCLEOTIDE SEQUENCE [LARGE SCALE GENOMIC DNA]</scope>
    <source>
        <strain evidence="3">DSM 15310</strain>
    </source>
</reference>
<dbReference type="OrthoDB" id="9821214at2"/>
<evidence type="ECO:0000313" key="3">
    <source>
        <dbReference type="Proteomes" id="UP000198697"/>
    </source>
</evidence>
<dbReference type="RefSeq" id="WP_143069882.1">
    <property type="nucleotide sequence ID" value="NZ_FOHS01000005.1"/>
</dbReference>
<dbReference type="STRING" id="82805.SAMN04487998_3398"/>
<organism evidence="2 3">
    <name type="scientific">Hymenobacter actinosclerus</name>
    <dbReference type="NCBI Taxonomy" id="82805"/>
    <lineage>
        <taxon>Bacteria</taxon>
        <taxon>Pseudomonadati</taxon>
        <taxon>Bacteroidota</taxon>
        <taxon>Cytophagia</taxon>
        <taxon>Cytophagales</taxon>
        <taxon>Hymenobacteraceae</taxon>
        <taxon>Hymenobacter</taxon>
    </lineage>
</organism>
<keyword evidence="1" id="KW-0812">Transmembrane</keyword>
<keyword evidence="1" id="KW-0472">Membrane</keyword>
<dbReference type="EMBL" id="FOHS01000005">
    <property type="protein sequence ID" value="SET98496.1"/>
    <property type="molecule type" value="Genomic_DNA"/>
</dbReference>
<dbReference type="AlphaFoldDB" id="A0A1I0IN81"/>
<sequence>MLLQTAPFLSTATIVTITISVIGGLILWLLDKAYTARKKRNEAKNAQPKLAVRLEFLTRGRMNEGISHLNNFTPDTVVDADKLNEIIINFKIDWDFAMHITNQSDAPAYKIKLMVPETKGRFIVKKEIDYTRPFVHGETRAHEIKVVQYFVGTSVEADVILSQKPFTEIVLEYENSVGSRFATSFFPKEAEESNKNIYKVVS</sequence>
<gene>
    <name evidence="2" type="ORF">SAMN04487998_3398</name>
</gene>
<feature type="transmembrane region" description="Helical" evidence="1">
    <location>
        <begin position="6"/>
        <end position="30"/>
    </location>
</feature>
<dbReference type="Proteomes" id="UP000198697">
    <property type="component" value="Unassembled WGS sequence"/>
</dbReference>
<keyword evidence="1" id="KW-1133">Transmembrane helix</keyword>